<dbReference type="EMBL" id="AZGE01000008">
    <property type="protein sequence ID" value="KRM15743.1"/>
    <property type="molecule type" value="Genomic_DNA"/>
</dbReference>
<evidence type="ECO:0000256" key="4">
    <source>
        <dbReference type="ARBA" id="ARBA00022741"/>
    </source>
</evidence>
<feature type="domain" description="MobA-like NTP transferase" evidence="8">
    <location>
        <begin position="3"/>
        <end position="154"/>
    </location>
</feature>
<keyword evidence="7" id="KW-0501">Molybdenum cofactor biosynthesis</keyword>
<dbReference type="GO" id="GO:0005525">
    <property type="term" value="F:GTP binding"/>
    <property type="evidence" value="ECO:0007669"/>
    <property type="project" value="UniProtKB-KW"/>
</dbReference>
<dbReference type="GO" id="GO:0006777">
    <property type="term" value="P:Mo-molybdopterin cofactor biosynthetic process"/>
    <property type="evidence" value="ECO:0007669"/>
    <property type="project" value="UniProtKB-KW"/>
</dbReference>
<dbReference type="GO" id="GO:0046872">
    <property type="term" value="F:metal ion binding"/>
    <property type="evidence" value="ECO:0007669"/>
    <property type="project" value="UniProtKB-KW"/>
</dbReference>
<accession>A0A0R1WD96</accession>
<dbReference type="Pfam" id="PF12804">
    <property type="entry name" value="NTP_transf_3"/>
    <property type="match status" value="1"/>
</dbReference>
<name>A0A0R1WD96_9LACO</name>
<dbReference type="CDD" id="cd02503">
    <property type="entry name" value="MobA"/>
    <property type="match status" value="1"/>
</dbReference>
<evidence type="ECO:0000256" key="7">
    <source>
        <dbReference type="ARBA" id="ARBA00023150"/>
    </source>
</evidence>
<dbReference type="RefSeq" id="WP_056984413.1">
    <property type="nucleotide sequence ID" value="NZ_AZGE01000008.1"/>
</dbReference>
<evidence type="ECO:0000313" key="9">
    <source>
        <dbReference type="EMBL" id="KRM15743.1"/>
    </source>
</evidence>
<evidence type="ECO:0000256" key="6">
    <source>
        <dbReference type="ARBA" id="ARBA00023134"/>
    </source>
</evidence>
<dbReference type="PANTHER" id="PTHR19136">
    <property type="entry name" value="MOLYBDENUM COFACTOR GUANYLYLTRANSFERASE"/>
    <property type="match status" value="1"/>
</dbReference>
<evidence type="ECO:0000256" key="5">
    <source>
        <dbReference type="ARBA" id="ARBA00022842"/>
    </source>
</evidence>
<gene>
    <name evidence="9" type="ORF">FC49_GL001850</name>
</gene>
<keyword evidence="3" id="KW-0479">Metal-binding</keyword>
<dbReference type="SUPFAM" id="SSF53448">
    <property type="entry name" value="Nucleotide-diphospho-sugar transferases"/>
    <property type="match status" value="1"/>
</dbReference>
<keyword evidence="6" id="KW-0342">GTP-binding</keyword>
<protein>
    <recommendedName>
        <fullName evidence="8">MobA-like NTP transferase domain-containing protein</fullName>
    </recommendedName>
</protein>
<keyword evidence="5" id="KW-0460">Magnesium</keyword>
<proteinExistence type="predicted"/>
<dbReference type="AlphaFoldDB" id="A0A0R1WD96"/>
<dbReference type="PANTHER" id="PTHR19136:SF81">
    <property type="entry name" value="MOLYBDENUM COFACTOR GUANYLYLTRANSFERASE"/>
    <property type="match status" value="1"/>
</dbReference>
<dbReference type="InterPro" id="IPR029044">
    <property type="entry name" value="Nucleotide-diphossugar_trans"/>
</dbReference>
<dbReference type="PATRIC" id="fig|1423779.3.peg.1917"/>
<comment type="caution">
    <text evidence="9">The sequence shown here is derived from an EMBL/GenBank/DDBJ whole genome shotgun (WGS) entry which is preliminary data.</text>
</comment>
<keyword evidence="4" id="KW-0547">Nucleotide-binding</keyword>
<evidence type="ECO:0000256" key="2">
    <source>
        <dbReference type="ARBA" id="ARBA00022679"/>
    </source>
</evidence>
<evidence type="ECO:0000259" key="8">
    <source>
        <dbReference type="Pfam" id="PF12804"/>
    </source>
</evidence>
<keyword evidence="1" id="KW-0963">Cytoplasm</keyword>
<dbReference type="Proteomes" id="UP000050973">
    <property type="component" value="Unassembled WGS sequence"/>
</dbReference>
<reference evidence="9 10" key="1">
    <citation type="journal article" date="2015" name="Genome Announc.">
        <title>Expanding the biotechnology potential of lactobacilli through comparative genomics of 213 strains and associated genera.</title>
        <authorList>
            <person name="Sun Z."/>
            <person name="Harris H.M."/>
            <person name="McCann A."/>
            <person name="Guo C."/>
            <person name="Argimon S."/>
            <person name="Zhang W."/>
            <person name="Yang X."/>
            <person name="Jeffery I.B."/>
            <person name="Cooney J.C."/>
            <person name="Kagawa T.F."/>
            <person name="Liu W."/>
            <person name="Song Y."/>
            <person name="Salvetti E."/>
            <person name="Wrobel A."/>
            <person name="Rasinkangas P."/>
            <person name="Parkhill J."/>
            <person name="Rea M.C."/>
            <person name="O'Sullivan O."/>
            <person name="Ritari J."/>
            <person name="Douillard F.P."/>
            <person name="Paul Ross R."/>
            <person name="Yang R."/>
            <person name="Briner A.E."/>
            <person name="Felis G.E."/>
            <person name="de Vos W.M."/>
            <person name="Barrangou R."/>
            <person name="Klaenhammer T.R."/>
            <person name="Caufield P.W."/>
            <person name="Cui Y."/>
            <person name="Zhang H."/>
            <person name="O'Toole P.W."/>
        </authorList>
    </citation>
    <scope>NUCLEOTIDE SEQUENCE [LARGE SCALE GENOMIC DNA]</scope>
    <source>
        <strain evidence="9 10">DSM 4864</strain>
    </source>
</reference>
<evidence type="ECO:0000256" key="3">
    <source>
        <dbReference type="ARBA" id="ARBA00022723"/>
    </source>
</evidence>
<dbReference type="GO" id="GO:0016779">
    <property type="term" value="F:nucleotidyltransferase activity"/>
    <property type="evidence" value="ECO:0007669"/>
    <property type="project" value="UniProtKB-ARBA"/>
</dbReference>
<keyword evidence="2" id="KW-0808">Transferase</keyword>
<dbReference type="Gene3D" id="3.90.550.10">
    <property type="entry name" value="Spore Coat Polysaccharide Biosynthesis Protein SpsA, Chain A"/>
    <property type="match status" value="1"/>
</dbReference>
<dbReference type="InterPro" id="IPR013482">
    <property type="entry name" value="Molybde_CF_guanTrfase"/>
</dbReference>
<sequence length="185" mass="20270">MIGIVLAGGQSLRFGRDKATCQLPGQKYSNVLLAVNKLSACEQIIVCANRANQGKIKSQLGSGITIVCDLAEYANHGPLAAIATATSLRTGDVDYQMLPVDYPNLTPATVNRIAAQPNTVAATVGHAHYTIAHFRCSHRQVVNWLAHGDWRLRHFIIDCCHCQPLLFPDSHEFINLNYDQGEHIP</sequence>
<dbReference type="InterPro" id="IPR025877">
    <property type="entry name" value="MobA-like_NTP_Trfase"/>
</dbReference>
<organism evidence="9 10">
    <name type="scientific">Limosilactobacillus oris DSM 4864</name>
    <dbReference type="NCBI Taxonomy" id="1423779"/>
    <lineage>
        <taxon>Bacteria</taxon>
        <taxon>Bacillati</taxon>
        <taxon>Bacillota</taxon>
        <taxon>Bacilli</taxon>
        <taxon>Lactobacillales</taxon>
        <taxon>Lactobacillaceae</taxon>
        <taxon>Limosilactobacillus</taxon>
    </lineage>
</organism>
<evidence type="ECO:0000313" key="10">
    <source>
        <dbReference type="Proteomes" id="UP000050973"/>
    </source>
</evidence>
<evidence type="ECO:0000256" key="1">
    <source>
        <dbReference type="ARBA" id="ARBA00022490"/>
    </source>
</evidence>